<evidence type="ECO:0000313" key="2">
    <source>
        <dbReference type="Proteomes" id="UP001163719"/>
    </source>
</evidence>
<comment type="caution">
    <text evidence="1">The sequence shown here is derived from an EMBL/GenBank/DDBJ whole genome shotgun (WGS) entry which is preliminary data.</text>
</comment>
<proteinExistence type="predicted"/>
<protein>
    <recommendedName>
        <fullName evidence="3">C1q domain-containing protein</fullName>
    </recommendedName>
</protein>
<evidence type="ECO:0000313" key="1">
    <source>
        <dbReference type="EMBL" id="MCW3162438.1"/>
    </source>
</evidence>
<sequence length="254" mass="27434">MKNISLHFIIFILFILSINKITAQIGIHTNTPTATLDVVSQNSNTSGKVLKASNSSNQMLIDVNLSGDLTFGKAIMPAKKPGNAGEYLISQGPDTAPVWGNLPKGATVQIFNAQRDSNSTTTNAISSYVPISFPTINSSIDPAYGTWNSTSNKFTVAKKGIYTITAGFTSYDVKCDMSNSIDWEVYAPFIFLETSDEYAANGVTTLIYNSSYSAYITKSTVLEANSIIQVLANSNACSWKQGPSFISILYSEIP</sequence>
<dbReference type="EMBL" id="JAPDHV010000007">
    <property type="protein sequence ID" value="MCW3162438.1"/>
    <property type="molecule type" value="Genomic_DNA"/>
</dbReference>
<reference evidence="1" key="1">
    <citation type="submission" date="2022-10" db="EMBL/GenBank/DDBJ databases">
        <title>Chryseobacterium babae sp. nov. isolated from the gut of the beetle Oryctes rhinoceros, and Chryseobacterium kimseyorum sp. nov., isolated from a stick insect rearing cage.</title>
        <authorList>
            <person name="Shelomi M."/>
            <person name="Han C.-J."/>
            <person name="Chen W.-M."/>
            <person name="Chen H.-K."/>
            <person name="Liaw S.-J."/>
            <person name="Muhle E."/>
            <person name="Clermont D."/>
        </authorList>
    </citation>
    <scope>NUCLEOTIDE SEQUENCE</scope>
    <source>
        <strain evidence="1">WLa1L2M3</strain>
    </source>
</reference>
<dbReference type="RefSeq" id="WP_264744355.1">
    <property type="nucleotide sequence ID" value="NZ_JAPDHV010000007.1"/>
</dbReference>
<evidence type="ECO:0008006" key="3">
    <source>
        <dbReference type="Google" id="ProtNLM"/>
    </source>
</evidence>
<name>A0ABT3HRN2_9FLAO</name>
<gene>
    <name evidence="1" type="ORF">OH806_14300</name>
</gene>
<accession>A0ABT3HRN2</accession>
<keyword evidence="2" id="KW-1185">Reference proteome</keyword>
<dbReference type="Proteomes" id="UP001163719">
    <property type="component" value="Unassembled WGS sequence"/>
</dbReference>
<organism evidence="1 2">
    <name type="scientific">Chryseobacterium oryctis</name>
    <dbReference type="NCBI Taxonomy" id="2952618"/>
    <lineage>
        <taxon>Bacteria</taxon>
        <taxon>Pseudomonadati</taxon>
        <taxon>Bacteroidota</taxon>
        <taxon>Flavobacteriia</taxon>
        <taxon>Flavobacteriales</taxon>
        <taxon>Weeksellaceae</taxon>
        <taxon>Chryseobacterium group</taxon>
        <taxon>Chryseobacterium</taxon>
    </lineage>
</organism>